<evidence type="ECO:0000313" key="3">
    <source>
        <dbReference type="Proteomes" id="UP000294824"/>
    </source>
</evidence>
<dbReference type="RefSeq" id="WP_133968300.1">
    <property type="nucleotide sequence ID" value="NZ_SORL01000009.1"/>
</dbReference>
<comment type="caution">
    <text evidence="2">The sequence shown here is derived from an EMBL/GenBank/DDBJ whole genome shotgun (WGS) entry which is preliminary data.</text>
</comment>
<sequence length="263" mass="29679">MNKGLIILIALVFASCSQRLVMVDSKQQVETSEDVIEPTKPSETEVWEPKPKVVEVDEETQIPSDAIVLFNGENFDEWVSSDDSSNVEWILNPDKSMTVKNKAGNIQTKRDFGDMQLHIEWKSSEEIKGKGQSRSNSGVFIQGRYEVQILDNNDNETYVNGQVGSIYKQGIPLAKASSETGKWNVYDIIYHAPVFNEVGEKTESGTITVLHNGVLIQDHYEIKGTTQFIGWPKNKPHGKAPIKLQDHRDNSGVSYRNIWVREL</sequence>
<dbReference type="Proteomes" id="UP000294824">
    <property type="component" value="Unassembled WGS sequence"/>
</dbReference>
<feature type="domain" description="3-keto-alpha-glucoside-1,2-lyase/3-keto-2-hydroxy-glucal hydratase" evidence="1">
    <location>
        <begin position="66"/>
        <end position="261"/>
    </location>
</feature>
<dbReference type="EMBL" id="SORL01000009">
    <property type="protein sequence ID" value="TDY61571.1"/>
    <property type="molecule type" value="Genomic_DNA"/>
</dbReference>
<proteinExistence type="predicted"/>
<protein>
    <submittedName>
        <fullName evidence="2">Uncharacterized protein DUF1080</fullName>
    </submittedName>
</protein>
<evidence type="ECO:0000313" key="2">
    <source>
        <dbReference type="EMBL" id="TDY61571.1"/>
    </source>
</evidence>
<accession>A0A4V6QDA3</accession>
<dbReference type="AlphaFoldDB" id="A0A4V6QDA3"/>
<name>A0A4V6QDA3_9FLAO</name>
<evidence type="ECO:0000259" key="1">
    <source>
        <dbReference type="Pfam" id="PF06439"/>
    </source>
</evidence>
<dbReference type="Gene3D" id="2.60.120.560">
    <property type="entry name" value="Exo-inulinase, domain 1"/>
    <property type="match status" value="1"/>
</dbReference>
<gene>
    <name evidence="2" type="ORF">DFQ06_2910</name>
</gene>
<dbReference type="GO" id="GO:0016787">
    <property type="term" value="F:hydrolase activity"/>
    <property type="evidence" value="ECO:0007669"/>
    <property type="project" value="InterPro"/>
</dbReference>
<organism evidence="2 3">
    <name type="scientific">Algibacter lectus</name>
    <dbReference type="NCBI Taxonomy" id="221126"/>
    <lineage>
        <taxon>Bacteria</taxon>
        <taxon>Pseudomonadati</taxon>
        <taxon>Bacteroidota</taxon>
        <taxon>Flavobacteriia</taxon>
        <taxon>Flavobacteriales</taxon>
        <taxon>Flavobacteriaceae</taxon>
        <taxon>Algibacter</taxon>
    </lineage>
</organism>
<dbReference type="PROSITE" id="PS51257">
    <property type="entry name" value="PROKAR_LIPOPROTEIN"/>
    <property type="match status" value="1"/>
</dbReference>
<dbReference type="InterPro" id="IPR010496">
    <property type="entry name" value="AL/BT2_dom"/>
</dbReference>
<reference evidence="2 3" key="1">
    <citation type="submission" date="2019-03" db="EMBL/GenBank/DDBJ databases">
        <title>Genomic Encyclopedia of Type Strains, Phase III (KMG-III): the genomes of soil and plant-associated and newly described type strains.</title>
        <authorList>
            <person name="Whitman W."/>
        </authorList>
    </citation>
    <scope>NUCLEOTIDE SEQUENCE [LARGE SCALE GENOMIC DNA]</scope>
    <source>
        <strain evidence="2 3">CECT 8301</strain>
    </source>
</reference>
<keyword evidence="3" id="KW-1185">Reference proteome</keyword>
<dbReference type="Pfam" id="PF06439">
    <property type="entry name" value="3keto-disac_hyd"/>
    <property type="match status" value="1"/>
</dbReference>